<reference evidence="2 3" key="1">
    <citation type="submission" date="2021-07" db="EMBL/GenBank/DDBJ databases">
        <title>Isolation and characterization of bacteria from a gold mining with a capacity of golden bioaccumulation.</title>
        <authorList>
            <person name="Yang X.J."/>
        </authorList>
    </citation>
    <scope>NUCLEOTIDE SEQUENCE [LARGE SCALE GENOMIC DNA]</scope>
    <source>
        <strain evidence="2 3">Au29</strain>
    </source>
</reference>
<gene>
    <name evidence="2" type="ORF">KWG56_04850</name>
</gene>
<protein>
    <submittedName>
        <fullName evidence="2">Peptidoglycan-binding protein</fullName>
    </submittedName>
</protein>
<accession>A0ABX8TM85</accession>
<evidence type="ECO:0000256" key="1">
    <source>
        <dbReference type="SAM" id="Phobius"/>
    </source>
</evidence>
<organism evidence="2 3">
    <name type="scientific">Brevundimonas nasdae</name>
    <dbReference type="NCBI Taxonomy" id="172043"/>
    <lineage>
        <taxon>Bacteria</taxon>
        <taxon>Pseudomonadati</taxon>
        <taxon>Pseudomonadota</taxon>
        <taxon>Alphaproteobacteria</taxon>
        <taxon>Caulobacterales</taxon>
        <taxon>Caulobacteraceae</taxon>
        <taxon>Brevundimonas</taxon>
    </lineage>
</organism>
<keyword evidence="3" id="KW-1185">Reference proteome</keyword>
<keyword evidence="1" id="KW-0812">Transmembrane</keyword>
<evidence type="ECO:0000313" key="2">
    <source>
        <dbReference type="EMBL" id="QYC12139.1"/>
    </source>
</evidence>
<dbReference type="Proteomes" id="UP000824334">
    <property type="component" value="Chromosome"/>
</dbReference>
<dbReference type="EMBL" id="CP080034">
    <property type="protein sequence ID" value="QYC12139.1"/>
    <property type="molecule type" value="Genomic_DNA"/>
</dbReference>
<keyword evidence="1" id="KW-1133">Transmembrane helix</keyword>
<proteinExistence type="predicted"/>
<keyword evidence="1" id="KW-0472">Membrane</keyword>
<feature type="transmembrane region" description="Helical" evidence="1">
    <location>
        <begin position="21"/>
        <end position="44"/>
    </location>
</feature>
<sequence length="59" mass="5908">MADKIAAARDRLVVDEPKPSALAALTAAAFAATAAVVMAGVVVLGPGVQIDNPNASYTR</sequence>
<evidence type="ECO:0000313" key="3">
    <source>
        <dbReference type="Proteomes" id="UP000824334"/>
    </source>
</evidence>
<name>A0ABX8TM85_9CAUL</name>